<feature type="binding site" evidence="11">
    <location>
        <begin position="180"/>
        <end position="187"/>
    </location>
    <ligand>
        <name>NAD(+)</name>
        <dbReference type="ChEBI" id="CHEBI:57540"/>
    </ligand>
</feature>
<keyword evidence="5 13" id="KW-0560">Oxidoreductase</keyword>
<feature type="domain" description="Pyridine nucleotide-disulphide oxidoreductase dimerisation" evidence="14">
    <location>
        <begin position="344"/>
        <end position="452"/>
    </location>
</feature>
<dbReference type="Proteomes" id="UP000029273">
    <property type="component" value="Unassembled WGS sequence"/>
</dbReference>
<keyword evidence="7" id="KW-1015">Disulfide bond</keyword>
<dbReference type="RefSeq" id="WP_038089467.1">
    <property type="nucleotide sequence ID" value="NZ_JQSG02000002.1"/>
</dbReference>
<evidence type="ECO:0000256" key="10">
    <source>
        <dbReference type="PIRSR" id="PIRSR000350-2"/>
    </source>
</evidence>
<keyword evidence="6 11" id="KW-0520">NAD</keyword>
<evidence type="ECO:0000256" key="11">
    <source>
        <dbReference type="PIRSR" id="PIRSR000350-3"/>
    </source>
</evidence>
<dbReference type="InterPro" id="IPR036188">
    <property type="entry name" value="FAD/NAD-bd_sf"/>
</dbReference>
<evidence type="ECO:0000256" key="12">
    <source>
        <dbReference type="PIRSR" id="PIRSR000350-4"/>
    </source>
</evidence>
<feature type="binding site" evidence="11">
    <location>
        <position position="268"/>
    </location>
    <ligand>
        <name>NAD(+)</name>
        <dbReference type="ChEBI" id="CHEBI:57540"/>
    </ligand>
</feature>
<evidence type="ECO:0000256" key="1">
    <source>
        <dbReference type="ARBA" id="ARBA00007532"/>
    </source>
</evidence>
<evidence type="ECO:0000313" key="17">
    <source>
        <dbReference type="Proteomes" id="UP000029273"/>
    </source>
</evidence>
<dbReference type="SUPFAM" id="SSF55424">
    <property type="entry name" value="FAD/NAD-linked reductases, dimerisation (C-terminal) domain"/>
    <property type="match status" value="1"/>
</dbReference>
<dbReference type="GO" id="GO:0004148">
    <property type="term" value="F:dihydrolipoyl dehydrogenase (NADH) activity"/>
    <property type="evidence" value="ECO:0007669"/>
    <property type="project" value="TreeGrafter"/>
</dbReference>
<comment type="caution">
    <text evidence="16">The sequence shown here is derived from an EMBL/GenBank/DDBJ whole genome shotgun (WGS) entry which is preliminary data.</text>
</comment>
<dbReference type="PROSITE" id="PS00076">
    <property type="entry name" value="PYRIDINE_REDOX_1"/>
    <property type="match status" value="1"/>
</dbReference>
<keyword evidence="4 11" id="KW-0274">FAD</keyword>
<feature type="active site" description="Proton acceptor" evidence="10">
    <location>
        <position position="442"/>
    </location>
</feature>
<dbReference type="InterPro" id="IPR050151">
    <property type="entry name" value="Class-I_Pyr_Nuc-Dis_Oxidored"/>
</dbReference>
<dbReference type="PRINTS" id="PR00411">
    <property type="entry name" value="PNDRDTASEI"/>
</dbReference>
<dbReference type="PANTHER" id="PTHR22912:SF217">
    <property type="entry name" value="DIHYDROLIPOYL DEHYDROGENASE"/>
    <property type="match status" value="1"/>
</dbReference>
<dbReference type="Gene3D" id="3.50.50.60">
    <property type="entry name" value="FAD/NAD(P)-binding domain"/>
    <property type="match status" value="2"/>
</dbReference>
<dbReference type="PANTHER" id="PTHR22912">
    <property type="entry name" value="DISULFIDE OXIDOREDUCTASE"/>
    <property type="match status" value="1"/>
</dbReference>
<keyword evidence="8 13" id="KW-0676">Redox-active center</keyword>
<organism evidence="16 17">
    <name type="scientific">Acidihalobacter prosperus</name>
    <dbReference type="NCBI Taxonomy" id="160660"/>
    <lineage>
        <taxon>Bacteria</taxon>
        <taxon>Pseudomonadati</taxon>
        <taxon>Pseudomonadota</taxon>
        <taxon>Gammaproteobacteria</taxon>
        <taxon>Chromatiales</taxon>
        <taxon>Ectothiorhodospiraceae</taxon>
        <taxon>Acidihalobacter</taxon>
    </lineage>
</organism>
<dbReference type="OrthoDB" id="9800167at2"/>
<feature type="disulfide bond" description="Redox-active" evidence="12">
    <location>
        <begin position="43"/>
        <end position="48"/>
    </location>
</feature>
<dbReference type="STRING" id="160660.BJI67_11105"/>
<proteinExistence type="inferred from homology"/>
<dbReference type="InterPro" id="IPR016156">
    <property type="entry name" value="FAD/NAD-linked_Rdtase_dimer_sf"/>
</dbReference>
<feature type="domain" description="FAD/NAD(P)-binding" evidence="15">
    <location>
        <begin position="6"/>
        <end position="322"/>
    </location>
</feature>
<dbReference type="InterPro" id="IPR001100">
    <property type="entry name" value="Pyr_nuc-diS_OxRdtase"/>
</dbReference>
<sequence>MSEETYDIAIIGSGPGGYRAAILAALKGRRVAIVEKADWGGCCLNRGCVPKKDWHHTAQLIAASRNFAKRGIAGTLSAGMDAAWEHQEGVVASVQESYVDYMKRLKIATFEGTGRFVDTHTLGIVGRDGDRTLKAEAFVIATGGRAHVPEPFVAEAGKVLTSDMLFDSRPPAGKRVAIVGSGVVATEFAFIFAMLGKEVVWLARSEPLRKIPFSPQARGVLRDALARHDVALRKVSGFAAVDTSGDGVRIKLTDGDKVEVDWVCLGTGRVPYTEGLDLDKVGIECDEHGFVRRNPQLQTSQPHIYAIGDVASPEMTANHALSDATVAVNNIVDGRGQAQDSAWVPLAVYSAVELARLGMDEDAAEDEGLEPAVGFAAFETSPRALGQDDTDGFVRLIGDMDSGALLGGEIVGSEAGELIHLLSLAPDRDTALRWLASGRYNHPARAEELANATETLASKWGLADAILR</sequence>
<protein>
    <recommendedName>
        <fullName evidence="2">Dihydrolipoyl dehydrogenase</fullName>
    </recommendedName>
    <alternativeName>
        <fullName evidence="9">Dihydrolipoamide dehydrogenase</fullName>
    </alternativeName>
</protein>
<evidence type="ECO:0000256" key="4">
    <source>
        <dbReference type="ARBA" id="ARBA00022827"/>
    </source>
</evidence>
<evidence type="ECO:0000259" key="14">
    <source>
        <dbReference type="Pfam" id="PF02852"/>
    </source>
</evidence>
<evidence type="ECO:0000256" key="2">
    <source>
        <dbReference type="ARBA" id="ARBA00016961"/>
    </source>
</evidence>
<dbReference type="InterPro" id="IPR023753">
    <property type="entry name" value="FAD/NAD-binding_dom"/>
</dbReference>
<comment type="similarity">
    <text evidence="1 13">Belongs to the class-I pyridine nucleotide-disulfide oxidoreductase family.</text>
</comment>
<evidence type="ECO:0000256" key="3">
    <source>
        <dbReference type="ARBA" id="ARBA00022630"/>
    </source>
</evidence>
<dbReference type="InterPro" id="IPR012999">
    <property type="entry name" value="Pyr_OxRdtase_I_AS"/>
</dbReference>
<feature type="binding site" evidence="11">
    <location>
        <position position="309"/>
    </location>
    <ligand>
        <name>FAD</name>
        <dbReference type="ChEBI" id="CHEBI:57692"/>
    </ligand>
</feature>
<reference evidence="16 17" key="1">
    <citation type="journal article" date="2014" name="Genome Announc.">
        <title>Draft Genome Sequence of the Iron-Oxidizing, Acidophilic, and Halotolerant 'Thiobacillus prosperus' Type Strain DSM 5130.</title>
        <authorList>
            <person name="Ossandon F.J."/>
            <person name="Cardenas J.P."/>
            <person name="Corbett M."/>
            <person name="Quatrini R."/>
            <person name="Holmes D.S."/>
            <person name="Watkin E."/>
        </authorList>
    </citation>
    <scope>NUCLEOTIDE SEQUENCE [LARGE SCALE GENOMIC DNA]</scope>
    <source>
        <strain evidence="16 17">DSM 5130</strain>
    </source>
</reference>
<dbReference type="GO" id="GO:0006103">
    <property type="term" value="P:2-oxoglutarate metabolic process"/>
    <property type="evidence" value="ECO:0007669"/>
    <property type="project" value="TreeGrafter"/>
</dbReference>
<evidence type="ECO:0000256" key="6">
    <source>
        <dbReference type="ARBA" id="ARBA00023027"/>
    </source>
</evidence>
<keyword evidence="3 13" id="KW-0285">Flavoprotein</keyword>
<evidence type="ECO:0000256" key="7">
    <source>
        <dbReference type="ARBA" id="ARBA00023157"/>
    </source>
</evidence>
<dbReference type="PRINTS" id="PR00368">
    <property type="entry name" value="FADPNR"/>
</dbReference>
<dbReference type="Pfam" id="PF02852">
    <property type="entry name" value="Pyr_redox_dim"/>
    <property type="match status" value="1"/>
</dbReference>
<evidence type="ECO:0000256" key="5">
    <source>
        <dbReference type="ARBA" id="ARBA00023002"/>
    </source>
</evidence>
<feature type="binding site" evidence="11">
    <location>
        <position position="114"/>
    </location>
    <ligand>
        <name>FAD</name>
        <dbReference type="ChEBI" id="CHEBI:57692"/>
    </ligand>
</feature>
<dbReference type="SUPFAM" id="SSF51905">
    <property type="entry name" value="FAD/NAD(P)-binding domain"/>
    <property type="match status" value="1"/>
</dbReference>
<gene>
    <name evidence="16" type="ORF">Thpro_020997</name>
</gene>
<dbReference type="PIRSF" id="PIRSF000350">
    <property type="entry name" value="Mercury_reductase_MerA"/>
    <property type="match status" value="1"/>
</dbReference>
<evidence type="ECO:0000256" key="13">
    <source>
        <dbReference type="RuleBase" id="RU003691"/>
    </source>
</evidence>
<evidence type="ECO:0000313" key="16">
    <source>
        <dbReference type="EMBL" id="OBS09947.1"/>
    </source>
</evidence>
<dbReference type="GO" id="GO:0050660">
    <property type="term" value="F:flavin adenine dinucleotide binding"/>
    <property type="evidence" value="ECO:0007669"/>
    <property type="project" value="TreeGrafter"/>
</dbReference>
<keyword evidence="11" id="KW-0547">Nucleotide-binding</keyword>
<dbReference type="EMBL" id="JQSG02000002">
    <property type="protein sequence ID" value="OBS09947.1"/>
    <property type="molecule type" value="Genomic_DNA"/>
</dbReference>
<feature type="binding site" evidence="11">
    <location>
        <position position="52"/>
    </location>
    <ligand>
        <name>FAD</name>
        <dbReference type="ChEBI" id="CHEBI:57692"/>
    </ligand>
</feature>
<evidence type="ECO:0000256" key="9">
    <source>
        <dbReference type="ARBA" id="ARBA00031281"/>
    </source>
</evidence>
<evidence type="ECO:0000259" key="15">
    <source>
        <dbReference type="Pfam" id="PF07992"/>
    </source>
</evidence>
<dbReference type="AlphaFoldDB" id="A0A1A6C5V6"/>
<name>A0A1A6C5V6_9GAMM</name>
<comment type="cofactor">
    <cofactor evidence="11">
        <name>FAD</name>
        <dbReference type="ChEBI" id="CHEBI:57692"/>
    </cofactor>
    <text evidence="11">Binds 1 FAD per subunit.</text>
</comment>
<evidence type="ECO:0000256" key="8">
    <source>
        <dbReference type="ARBA" id="ARBA00023284"/>
    </source>
</evidence>
<dbReference type="Gene3D" id="3.30.390.30">
    <property type="match status" value="1"/>
</dbReference>
<dbReference type="Pfam" id="PF07992">
    <property type="entry name" value="Pyr_redox_2"/>
    <property type="match status" value="1"/>
</dbReference>
<dbReference type="InterPro" id="IPR004099">
    <property type="entry name" value="Pyr_nucl-diS_OxRdtase_dimer"/>
</dbReference>
<accession>A0A1A6C5V6</accession>
<keyword evidence="17" id="KW-1185">Reference proteome</keyword>